<feature type="transmembrane region" description="Helical" evidence="1">
    <location>
        <begin position="6"/>
        <end position="24"/>
    </location>
</feature>
<sequence>MNKISAYAFCLIIIIIGLNFIITCNDNIKIKDKSVVEEKSCSHEIDNNIDTFTTEEVDSDDLIQGSWSPIIGYGCTD</sequence>
<name>A0AAU8ML89_9CAUD</name>
<evidence type="ECO:0000256" key="1">
    <source>
        <dbReference type="SAM" id="Phobius"/>
    </source>
</evidence>
<keyword evidence="1" id="KW-1133">Transmembrane helix</keyword>
<organism evidence="2">
    <name type="scientific">Geladintestivirus 6</name>
    <dbReference type="NCBI Taxonomy" id="3233138"/>
    <lineage>
        <taxon>Viruses</taxon>
        <taxon>Duplodnaviria</taxon>
        <taxon>Heunggongvirae</taxon>
        <taxon>Uroviricota</taxon>
        <taxon>Caudoviricetes</taxon>
        <taxon>Crassvirales</taxon>
    </lineage>
</organism>
<evidence type="ECO:0000313" key="2">
    <source>
        <dbReference type="EMBL" id="XCO00239.1"/>
    </source>
</evidence>
<keyword evidence="1" id="KW-0472">Membrane</keyword>
<keyword evidence="1" id="KW-0812">Transmembrane</keyword>
<proteinExistence type="predicted"/>
<protein>
    <recommendedName>
        <fullName evidence="3">Secreted protein</fullName>
    </recommendedName>
</protein>
<accession>A0AAU8ML89</accession>
<reference evidence="2" key="1">
    <citation type="submission" date="2024-06" db="EMBL/GenBank/DDBJ databases">
        <title>Intestivirid acquisition increases across infancy in a wild primate population.</title>
        <authorList>
            <person name="Schneider-Creas I.A."/>
            <person name="Moya I.L."/>
            <person name="Chiou K.L."/>
            <person name="Baniel A."/>
            <person name="Azanaw Haile A."/>
            <person name="Kebede F."/>
            <person name="Abebe B."/>
            <person name="Snyder-Mackler N."/>
            <person name="Varsani A."/>
        </authorList>
    </citation>
    <scope>NUCLEOTIDE SEQUENCE</scope>
    <source>
        <strain evidence="2">Int_RNL_2018_1178_PEE</strain>
    </source>
</reference>
<dbReference type="EMBL" id="PP965496">
    <property type="protein sequence ID" value="XCO00239.1"/>
    <property type="molecule type" value="Genomic_DNA"/>
</dbReference>
<evidence type="ECO:0008006" key="3">
    <source>
        <dbReference type="Google" id="ProtNLM"/>
    </source>
</evidence>